<dbReference type="InterPro" id="IPR020841">
    <property type="entry name" value="PKS_Beta-ketoAc_synthase_dom"/>
</dbReference>
<evidence type="ECO:0000256" key="2">
    <source>
        <dbReference type="ARBA" id="ARBA00022553"/>
    </source>
</evidence>
<dbReference type="GO" id="GO:0044550">
    <property type="term" value="P:secondary metabolite biosynthetic process"/>
    <property type="evidence" value="ECO:0007669"/>
    <property type="project" value="TreeGrafter"/>
</dbReference>
<evidence type="ECO:0000256" key="1">
    <source>
        <dbReference type="ARBA" id="ARBA00022450"/>
    </source>
</evidence>
<keyword evidence="3 5" id="KW-0808">Transferase</keyword>
<keyword evidence="8" id="KW-1185">Reference proteome</keyword>
<dbReference type="GO" id="GO:0004312">
    <property type="term" value="F:fatty acid synthase activity"/>
    <property type="evidence" value="ECO:0007669"/>
    <property type="project" value="TreeGrafter"/>
</dbReference>
<dbReference type="AlphaFoldDB" id="A0A1F8A1G3"/>
<evidence type="ECO:0000259" key="6">
    <source>
        <dbReference type="PROSITE" id="PS52004"/>
    </source>
</evidence>
<evidence type="ECO:0000313" key="8">
    <source>
        <dbReference type="Proteomes" id="UP000179179"/>
    </source>
</evidence>
<dbReference type="GeneID" id="34449875"/>
<keyword evidence="4" id="KW-0511">Multifunctional enzyme</keyword>
<dbReference type="Pfam" id="PF02801">
    <property type="entry name" value="Ketoacyl-synt_C"/>
    <property type="match status" value="1"/>
</dbReference>
<keyword evidence="1" id="KW-0596">Phosphopantetheine</keyword>
<reference evidence="7 8" key="1">
    <citation type="journal article" date="2016" name="Genome Biol. Evol.">
        <title>Draft genome sequence of an aflatoxigenic Aspergillus species, A. bombycis.</title>
        <authorList>
            <person name="Moore G.G."/>
            <person name="Mack B.M."/>
            <person name="Beltz S.B."/>
            <person name="Gilbert M.K."/>
        </authorList>
    </citation>
    <scope>NUCLEOTIDE SEQUENCE [LARGE SCALE GENOMIC DNA]</scope>
    <source>
        <strain evidence="8">NRRL 26010</strain>
    </source>
</reference>
<dbReference type="SUPFAM" id="SSF53901">
    <property type="entry name" value="Thiolase-like"/>
    <property type="match status" value="2"/>
</dbReference>
<evidence type="ECO:0000256" key="5">
    <source>
        <dbReference type="RuleBase" id="RU003694"/>
    </source>
</evidence>
<accession>A0A1F8A1G3</accession>
<dbReference type="InterPro" id="IPR050091">
    <property type="entry name" value="PKS_NRPS_Biosynth_Enz"/>
</dbReference>
<dbReference type="InterPro" id="IPR016039">
    <property type="entry name" value="Thiolase-like"/>
</dbReference>
<dbReference type="PROSITE" id="PS52004">
    <property type="entry name" value="KS3_2"/>
    <property type="match status" value="1"/>
</dbReference>
<organism evidence="7 8">
    <name type="scientific">Aspergillus bombycis</name>
    <dbReference type="NCBI Taxonomy" id="109264"/>
    <lineage>
        <taxon>Eukaryota</taxon>
        <taxon>Fungi</taxon>
        <taxon>Dikarya</taxon>
        <taxon>Ascomycota</taxon>
        <taxon>Pezizomycotina</taxon>
        <taxon>Eurotiomycetes</taxon>
        <taxon>Eurotiomycetidae</taxon>
        <taxon>Eurotiales</taxon>
        <taxon>Aspergillaceae</taxon>
        <taxon>Aspergillus</taxon>
    </lineage>
</organism>
<comment type="caution">
    <text evidence="7">The sequence shown here is derived from an EMBL/GenBank/DDBJ whole genome shotgun (WGS) entry which is preliminary data.</text>
</comment>
<dbReference type="Pfam" id="PF00109">
    <property type="entry name" value="ketoacyl-synt"/>
    <property type="match status" value="1"/>
</dbReference>
<dbReference type="OrthoDB" id="329835at2759"/>
<sequence length="290" mass="32033">MGMRLPGGVRSAEDFWEMLIEKKTGHGEIPESRYNAKSFCDPKNPRQIRTRYGYYLQEDPACFDADFFSMSSVEASRVDPQQRLLLEVVWECLENAGETDWRGKNIGCYVGTFGEDWLCLSTKEYQHIDRYYALGTGAFALSNRISYVYDFRGPSMTIQTGCSASLVGEYGHIGKWDVPKLRPDHNNDPIRGVIRGTASNSDGWKSTITAPDVLSQESLMRTAYSNANISDISQTPYFECHGTGTAMGDSVEPSAIARVTKGNSVYIGSVKPNVGHSEGASGITSVIKTV</sequence>
<feature type="domain" description="Ketosynthase family 3 (KS3)" evidence="6">
    <location>
        <begin position="1"/>
        <end position="290"/>
    </location>
</feature>
<dbReference type="PANTHER" id="PTHR43775">
    <property type="entry name" value="FATTY ACID SYNTHASE"/>
    <property type="match status" value="1"/>
</dbReference>
<name>A0A1F8A1G3_9EURO</name>
<dbReference type="Gene3D" id="3.40.47.10">
    <property type="match status" value="2"/>
</dbReference>
<dbReference type="InterPro" id="IPR014031">
    <property type="entry name" value="Ketoacyl_synth_C"/>
</dbReference>
<dbReference type="SMART" id="SM00825">
    <property type="entry name" value="PKS_KS"/>
    <property type="match status" value="1"/>
</dbReference>
<dbReference type="EMBL" id="LYCR01000041">
    <property type="protein sequence ID" value="OGM45562.1"/>
    <property type="molecule type" value="Genomic_DNA"/>
</dbReference>
<dbReference type="GO" id="GO:0006633">
    <property type="term" value="P:fatty acid biosynthetic process"/>
    <property type="evidence" value="ECO:0007669"/>
    <property type="project" value="TreeGrafter"/>
</dbReference>
<evidence type="ECO:0000256" key="3">
    <source>
        <dbReference type="ARBA" id="ARBA00022679"/>
    </source>
</evidence>
<comment type="similarity">
    <text evidence="5">Belongs to the thiolase-like superfamily. Beta-ketoacyl-ACP synthases family.</text>
</comment>
<protein>
    <recommendedName>
        <fullName evidence="6">Ketosynthase family 3 (KS3) domain-containing protein</fullName>
    </recommendedName>
</protein>
<gene>
    <name evidence="7" type="ORF">ABOM_006485</name>
</gene>
<proteinExistence type="inferred from homology"/>
<dbReference type="CDD" id="cd00833">
    <property type="entry name" value="PKS"/>
    <property type="match status" value="1"/>
</dbReference>
<dbReference type="STRING" id="109264.A0A1F8A1G3"/>
<evidence type="ECO:0000313" key="7">
    <source>
        <dbReference type="EMBL" id="OGM45562.1"/>
    </source>
</evidence>
<keyword evidence="2" id="KW-0597">Phosphoprotein</keyword>
<dbReference type="RefSeq" id="XP_022389279.1">
    <property type="nucleotide sequence ID" value="XM_022533614.1"/>
</dbReference>
<dbReference type="Proteomes" id="UP000179179">
    <property type="component" value="Unassembled WGS sequence"/>
</dbReference>
<dbReference type="PANTHER" id="PTHR43775:SF49">
    <property type="entry name" value="SYNTHASE, PUTATIVE (JCVI)-RELATED"/>
    <property type="match status" value="1"/>
</dbReference>
<dbReference type="InterPro" id="IPR014030">
    <property type="entry name" value="Ketoacyl_synth_N"/>
</dbReference>
<evidence type="ECO:0000256" key="4">
    <source>
        <dbReference type="ARBA" id="ARBA00023268"/>
    </source>
</evidence>